<dbReference type="PROSITE" id="PS50208">
    <property type="entry name" value="CASPASE_P20"/>
    <property type="match status" value="1"/>
</dbReference>
<accession>A0A2K8Z686</accession>
<gene>
    <name evidence="2" type="ORF">CWM47_28290</name>
</gene>
<dbReference type="InterPro" id="IPR001309">
    <property type="entry name" value="Pept_C14_p20"/>
</dbReference>
<dbReference type="RefSeq" id="WP_100991966.1">
    <property type="nucleotide sequence ID" value="NZ_CP025096.1"/>
</dbReference>
<evidence type="ECO:0000313" key="2">
    <source>
        <dbReference type="EMBL" id="AUD05406.1"/>
    </source>
</evidence>
<dbReference type="Proteomes" id="UP000232883">
    <property type="component" value="Chromosome"/>
</dbReference>
<dbReference type="InterPro" id="IPR029030">
    <property type="entry name" value="Caspase-like_dom_sf"/>
</dbReference>
<dbReference type="PANTHER" id="PTHR22576:SF37">
    <property type="entry name" value="MUCOSA-ASSOCIATED LYMPHOID TISSUE LYMPHOMA TRANSLOCATION PROTEIN 1"/>
    <property type="match status" value="1"/>
</dbReference>
<dbReference type="SUPFAM" id="SSF52129">
    <property type="entry name" value="Caspase-like"/>
    <property type="match status" value="1"/>
</dbReference>
<dbReference type="InterPro" id="IPR052039">
    <property type="entry name" value="Caspase-related_regulators"/>
</dbReference>
<dbReference type="OrthoDB" id="9812126at2"/>
<evidence type="ECO:0000313" key="3">
    <source>
        <dbReference type="Proteomes" id="UP000232883"/>
    </source>
</evidence>
<evidence type="ECO:0000259" key="1">
    <source>
        <dbReference type="PROSITE" id="PS50208"/>
    </source>
</evidence>
<dbReference type="PANTHER" id="PTHR22576">
    <property type="entry name" value="MUCOSA ASSOCIATED LYMPHOID TISSUE LYMPHOMA TRANSLOCATION PROTEIN 1/PARACASPASE"/>
    <property type="match status" value="1"/>
</dbReference>
<dbReference type="InterPro" id="IPR011600">
    <property type="entry name" value="Pept_C14_caspase"/>
</dbReference>
<organism evidence="2 3">
    <name type="scientific">Spirosoma pollinicola</name>
    <dbReference type="NCBI Taxonomy" id="2057025"/>
    <lineage>
        <taxon>Bacteria</taxon>
        <taxon>Pseudomonadati</taxon>
        <taxon>Bacteroidota</taxon>
        <taxon>Cytophagia</taxon>
        <taxon>Cytophagales</taxon>
        <taxon>Cytophagaceae</taxon>
        <taxon>Spirosoma</taxon>
    </lineage>
</organism>
<feature type="domain" description="Caspase family p20" evidence="1">
    <location>
        <begin position="4"/>
        <end position="81"/>
    </location>
</feature>
<dbReference type="GO" id="GO:0006508">
    <property type="term" value="P:proteolysis"/>
    <property type="evidence" value="ECO:0007669"/>
    <property type="project" value="InterPro"/>
</dbReference>
<dbReference type="EMBL" id="CP025096">
    <property type="protein sequence ID" value="AUD05406.1"/>
    <property type="molecule type" value="Genomic_DNA"/>
</dbReference>
<dbReference type="KEGG" id="spir:CWM47_28290"/>
<proteinExistence type="predicted"/>
<dbReference type="Gene3D" id="3.40.50.1460">
    <property type="match status" value="1"/>
</dbReference>
<dbReference type="GO" id="GO:0004197">
    <property type="term" value="F:cysteine-type endopeptidase activity"/>
    <property type="evidence" value="ECO:0007669"/>
    <property type="project" value="InterPro"/>
</dbReference>
<keyword evidence="3" id="KW-1185">Reference proteome</keyword>
<dbReference type="Pfam" id="PF00656">
    <property type="entry name" value="Peptidase_C14"/>
    <property type="match status" value="1"/>
</dbReference>
<dbReference type="AlphaFoldDB" id="A0A2K8Z686"/>
<name>A0A2K8Z686_9BACT</name>
<protein>
    <recommendedName>
        <fullName evidence="1">Caspase family p20 domain-containing protein</fullName>
    </recommendedName>
</protein>
<reference evidence="2 3" key="1">
    <citation type="submission" date="2017-11" db="EMBL/GenBank/DDBJ databases">
        <title>Taxonomic description and genome sequences of Spirosoma HA7 sp. nov., isolated from pollen microhabitat of Corylus avellana.</title>
        <authorList>
            <person name="Ambika Manirajan B."/>
            <person name="Suarez C."/>
            <person name="Ratering S."/>
            <person name="Geissler-Plaum R."/>
            <person name="Cardinale M."/>
            <person name="Sylvia S."/>
        </authorList>
    </citation>
    <scope>NUCLEOTIDE SEQUENCE [LARGE SCALE GENOMIC DNA]</scope>
    <source>
        <strain evidence="2 3">HA7</strain>
    </source>
</reference>
<sequence length="494" mass="57030">MKCLALTIGNSNYNINDQVLNFAAKDAQDMANKFRSLQFDVDAGLDKNCEEIHDLIEEFTHKLKEEDYKAGIFYYAGHGVEFKGENYLTGIDNDVNQEYDVTRNAYTIRKLLEKMEESGTIFNILILDCCRSGKFTRGVTDTNDYNLASIKAPQGTFIAFATSPGQTSKENLTQKNGYFTFWVLNQLDKENITIEKLFREVRNSVYSDTRGNQLTWDHSSLTDDFIFNYGQQLYKLDLTYTVDAIKDINYKPDESIDIGKIIKGLKTHVYDTQNYAIRRIDSNLGKGSSDSDLFVLGRSILAAADDDSFDANKLLKQVGYSFYSWLNDFTINGQNHVLNGMLYEVYFNRNNEFRTGSIKKKQLNQLLRMESDITFKTSFEFIANELRAHATKIYYTPGAGNVILNIKFNKINSEHETRFEILSIHFKSKSIYLRQESKKQLESYTYSEFKDMLSKKLYIPVHKLRLEHAESTTVLPVVYIKSTRFILEYPTDDN</sequence>